<evidence type="ECO:0000256" key="6">
    <source>
        <dbReference type="ARBA" id="ARBA00023229"/>
    </source>
</evidence>
<feature type="site" description="Transition state stabilizer" evidence="7">
    <location>
        <position position="23"/>
    </location>
</feature>
<dbReference type="SUPFAM" id="SSF53448">
    <property type="entry name" value="Nucleotide-diphospho-sugar transferases"/>
    <property type="match status" value="1"/>
</dbReference>
<dbReference type="InterPro" id="IPR001228">
    <property type="entry name" value="IspD"/>
</dbReference>
<evidence type="ECO:0000256" key="5">
    <source>
        <dbReference type="ARBA" id="ARBA00022695"/>
    </source>
</evidence>
<dbReference type="GO" id="GO:0050518">
    <property type="term" value="F:2-C-methyl-D-erythritol 4-phosphate cytidylyltransferase activity"/>
    <property type="evidence" value="ECO:0007669"/>
    <property type="project" value="UniProtKB-UniRule"/>
</dbReference>
<evidence type="ECO:0000313" key="9">
    <source>
        <dbReference type="Proteomes" id="UP000198305"/>
    </source>
</evidence>
<evidence type="ECO:0000256" key="7">
    <source>
        <dbReference type="HAMAP-Rule" id="MF_00108"/>
    </source>
</evidence>
<keyword evidence="4 7" id="KW-0808">Transferase</keyword>
<comment type="similarity">
    <text evidence="3 7">Belongs to the IspD/TarI cytidylyltransferase family. IspD subfamily.</text>
</comment>
<sequence>MSKFHVLIPAAGTGSRMGAEYPKQYLPLLGRPLIHHTLSLFASAGRISSVHVVISPDDAFWEQHEGGVDGKVHVHREGGDTRAATVLNGLQAMAGQVAAEDWILVHDAARPGLSHAMLDRLLDNLQDDDVGGLLAIPLADTLKRADAAQRVAQTEPRDGLWQAQTPQMFRYQLLKQALQQAGGAPTDEAQAVEALGFSPKLVPGELRNLKITYPQDLKLVEAILLADAREHKTS</sequence>
<evidence type="ECO:0000256" key="3">
    <source>
        <dbReference type="ARBA" id="ARBA00009789"/>
    </source>
</evidence>
<keyword evidence="9" id="KW-1185">Reference proteome</keyword>
<dbReference type="OrthoDB" id="9806837at2"/>
<dbReference type="InterPro" id="IPR034683">
    <property type="entry name" value="IspD/TarI"/>
</dbReference>
<protein>
    <recommendedName>
        <fullName evidence="7">2-C-methyl-D-erythritol 4-phosphate cytidylyltransferase</fullName>
        <ecNumber evidence="7">2.7.7.60</ecNumber>
    </recommendedName>
    <alternativeName>
        <fullName evidence="7">4-diphosphocytidyl-2C-methyl-D-erythritol synthase</fullName>
    </alternativeName>
    <alternativeName>
        <fullName evidence="7">MEP cytidylyltransferase</fullName>
        <shortName evidence="7">MCT</shortName>
    </alternativeName>
</protein>
<comment type="catalytic activity">
    <reaction evidence="1 7">
        <text>2-C-methyl-D-erythritol 4-phosphate + CTP + H(+) = 4-CDP-2-C-methyl-D-erythritol + diphosphate</text>
        <dbReference type="Rhea" id="RHEA:13429"/>
        <dbReference type="ChEBI" id="CHEBI:15378"/>
        <dbReference type="ChEBI" id="CHEBI:33019"/>
        <dbReference type="ChEBI" id="CHEBI:37563"/>
        <dbReference type="ChEBI" id="CHEBI:57823"/>
        <dbReference type="ChEBI" id="CHEBI:58262"/>
        <dbReference type="EC" id="2.7.7.60"/>
    </reaction>
</comment>
<name>A0A238YUS5_9PROT</name>
<reference evidence="9" key="1">
    <citation type="submission" date="2017-06" db="EMBL/GenBank/DDBJ databases">
        <authorList>
            <person name="Varghese N."/>
            <person name="Submissions S."/>
        </authorList>
    </citation>
    <scope>NUCLEOTIDE SEQUENCE [LARGE SCALE GENOMIC DNA]</scope>
    <source>
        <strain evidence="9">Ca-68</strain>
    </source>
</reference>
<feature type="site" description="Transition state stabilizer" evidence="7">
    <location>
        <position position="16"/>
    </location>
</feature>
<proteinExistence type="inferred from homology"/>
<dbReference type="GO" id="GO:0019288">
    <property type="term" value="P:isopentenyl diphosphate biosynthetic process, methylerythritol 4-phosphate pathway"/>
    <property type="evidence" value="ECO:0007669"/>
    <property type="project" value="UniProtKB-UniRule"/>
</dbReference>
<dbReference type="HAMAP" id="MF_00108">
    <property type="entry name" value="IspD"/>
    <property type="match status" value="1"/>
</dbReference>
<dbReference type="InterPro" id="IPR050088">
    <property type="entry name" value="IspD/TarI_cytidylyltransf_bact"/>
</dbReference>
<dbReference type="PANTHER" id="PTHR32125:SF4">
    <property type="entry name" value="2-C-METHYL-D-ERYTHRITOL 4-PHOSPHATE CYTIDYLYLTRANSFERASE, CHLOROPLASTIC"/>
    <property type="match status" value="1"/>
</dbReference>
<gene>
    <name evidence="7" type="primary">ispD</name>
    <name evidence="8" type="ORF">SAMN05192560_0838</name>
</gene>
<dbReference type="PROSITE" id="PS01295">
    <property type="entry name" value="ISPD"/>
    <property type="match status" value="1"/>
</dbReference>
<organism evidence="8 9">
    <name type="scientific">Methylobacillus rhizosphaerae</name>
    <dbReference type="NCBI Taxonomy" id="551994"/>
    <lineage>
        <taxon>Bacteria</taxon>
        <taxon>Pseudomonadati</taxon>
        <taxon>Pseudomonadota</taxon>
        <taxon>Betaproteobacteria</taxon>
        <taxon>Nitrosomonadales</taxon>
        <taxon>Methylophilaceae</taxon>
        <taxon>Methylobacillus</taxon>
    </lineage>
</organism>
<dbReference type="EMBL" id="FZOA01000003">
    <property type="protein sequence ID" value="SNR74548.1"/>
    <property type="molecule type" value="Genomic_DNA"/>
</dbReference>
<comment type="function">
    <text evidence="7">Catalyzes the formation of 4-diphosphocytidyl-2-C-methyl-D-erythritol from CTP and 2-C-methyl-D-erythritol 4-phosphate (MEP).</text>
</comment>
<evidence type="ECO:0000256" key="1">
    <source>
        <dbReference type="ARBA" id="ARBA00001282"/>
    </source>
</evidence>
<dbReference type="Gene3D" id="3.90.550.10">
    <property type="entry name" value="Spore Coat Polysaccharide Biosynthesis Protein SpsA, Chain A"/>
    <property type="match status" value="1"/>
</dbReference>
<dbReference type="InterPro" id="IPR018294">
    <property type="entry name" value="ISPD_synthase_CS"/>
</dbReference>
<dbReference type="AlphaFoldDB" id="A0A238YUS5"/>
<feature type="site" description="Positions MEP for the nucleophilic attack" evidence="7">
    <location>
        <position position="210"/>
    </location>
</feature>
<evidence type="ECO:0000313" key="8">
    <source>
        <dbReference type="EMBL" id="SNR74548.1"/>
    </source>
</evidence>
<dbReference type="UniPathway" id="UPA00056">
    <property type="reaction ID" value="UER00093"/>
</dbReference>
<comment type="pathway">
    <text evidence="2 7">Isoprenoid biosynthesis; isopentenyl diphosphate biosynthesis via DXP pathway; isopentenyl diphosphate from 1-deoxy-D-xylulose 5-phosphate: step 2/6.</text>
</comment>
<dbReference type="InterPro" id="IPR029044">
    <property type="entry name" value="Nucleotide-diphossugar_trans"/>
</dbReference>
<dbReference type="EC" id="2.7.7.60" evidence="7"/>
<accession>A0A238YUS5</accession>
<evidence type="ECO:0000256" key="4">
    <source>
        <dbReference type="ARBA" id="ARBA00022679"/>
    </source>
</evidence>
<dbReference type="Proteomes" id="UP000198305">
    <property type="component" value="Unassembled WGS sequence"/>
</dbReference>
<keyword evidence="5 7" id="KW-0548">Nucleotidyltransferase</keyword>
<dbReference type="RefSeq" id="WP_089374971.1">
    <property type="nucleotide sequence ID" value="NZ_FZOA01000003.1"/>
</dbReference>
<dbReference type="NCBIfam" id="TIGR00453">
    <property type="entry name" value="ispD"/>
    <property type="match status" value="1"/>
</dbReference>
<keyword evidence="6 7" id="KW-0414">Isoprene biosynthesis</keyword>
<dbReference type="PANTHER" id="PTHR32125">
    <property type="entry name" value="2-C-METHYL-D-ERYTHRITOL 4-PHOSPHATE CYTIDYLYLTRANSFERASE, CHLOROPLASTIC"/>
    <property type="match status" value="1"/>
</dbReference>
<dbReference type="Pfam" id="PF01128">
    <property type="entry name" value="IspD"/>
    <property type="match status" value="1"/>
</dbReference>
<dbReference type="CDD" id="cd02516">
    <property type="entry name" value="CDP-ME_synthetase"/>
    <property type="match status" value="1"/>
</dbReference>
<evidence type="ECO:0000256" key="2">
    <source>
        <dbReference type="ARBA" id="ARBA00004787"/>
    </source>
</evidence>
<feature type="site" description="Positions MEP for the nucleophilic attack" evidence="7">
    <location>
        <position position="157"/>
    </location>
</feature>
<dbReference type="FunFam" id="3.90.550.10:FF:000003">
    <property type="entry name" value="2-C-methyl-D-erythritol 4-phosphate cytidylyltransferase"/>
    <property type="match status" value="1"/>
</dbReference>